<dbReference type="Gene3D" id="1.25.10.10">
    <property type="entry name" value="Leucine-rich Repeat Variant"/>
    <property type="match status" value="1"/>
</dbReference>
<dbReference type="CDD" id="cd07920">
    <property type="entry name" value="Pumilio"/>
    <property type="match status" value="1"/>
</dbReference>
<feature type="repeat" description="Pumilio" evidence="4">
    <location>
        <begin position="585"/>
        <end position="621"/>
    </location>
</feature>
<feature type="domain" description="PUM-HD" evidence="5">
    <location>
        <begin position="419"/>
        <end position="757"/>
    </location>
</feature>
<feature type="repeat" description="Pumilio" evidence="4">
    <location>
        <begin position="658"/>
        <end position="693"/>
    </location>
</feature>
<dbReference type="SUPFAM" id="SSF48371">
    <property type="entry name" value="ARM repeat"/>
    <property type="match status" value="1"/>
</dbReference>
<dbReference type="GO" id="GO:0005737">
    <property type="term" value="C:cytoplasm"/>
    <property type="evidence" value="ECO:0007669"/>
    <property type="project" value="TreeGrafter"/>
</dbReference>
<organism evidence="6 7">
    <name type="scientific">Dichanthelium oligosanthes</name>
    <dbReference type="NCBI Taxonomy" id="888268"/>
    <lineage>
        <taxon>Eukaryota</taxon>
        <taxon>Viridiplantae</taxon>
        <taxon>Streptophyta</taxon>
        <taxon>Embryophyta</taxon>
        <taxon>Tracheophyta</taxon>
        <taxon>Spermatophyta</taxon>
        <taxon>Magnoliopsida</taxon>
        <taxon>Liliopsida</taxon>
        <taxon>Poales</taxon>
        <taxon>Poaceae</taxon>
        <taxon>PACMAD clade</taxon>
        <taxon>Panicoideae</taxon>
        <taxon>Panicodae</taxon>
        <taxon>Paniceae</taxon>
        <taxon>Dichantheliinae</taxon>
        <taxon>Dichanthelium</taxon>
    </lineage>
</organism>
<dbReference type="PANTHER" id="PTHR12537">
    <property type="entry name" value="RNA BINDING PROTEIN PUMILIO-RELATED"/>
    <property type="match status" value="1"/>
</dbReference>
<comment type="caution">
    <text evidence="6">The sequence shown here is derived from an EMBL/GenBank/DDBJ whole genome shotgun (WGS) entry which is preliminary data.</text>
</comment>
<dbReference type="InterPro" id="IPR011989">
    <property type="entry name" value="ARM-like"/>
</dbReference>
<dbReference type="InterPro" id="IPR033712">
    <property type="entry name" value="Pumilio_RNA-bd"/>
</dbReference>
<keyword evidence="2" id="KW-0810">Translation regulation</keyword>
<dbReference type="OrthoDB" id="668540at2759"/>
<evidence type="ECO:0000256" key="4">
    <source>
        <dbReference type="PROSITE-ProRule" id="PRU00317"/>
    </source>
</evidence>
<evidence type="ECO:0000313" key="6">
    <source>
        <dbReference type="EMBL" id="OEL13339.1"/>
    </source>
</evidence>
<feature type="repeat" description="Pumilio" evidence="4">
    <location>
        <begin position="622"/>
        <end position="657"/>
    </location>
</feature>
<dbReference type="PROSITE" id="PS50303">
    <property type="entry name" value="PUM_HD"/>
    <property type="match status" value="1"/>
</dbReference>
<dbReference type="InterPro" id="IPR033133">
    <property type="entry name" value="PUM-HD"/>
</dbReference>
<evidence type="ECO:0000259" key="5">
    <source>
        <dbReference type="PROSITE" id="PS50303"/>
    </source>
</evidence>
<evidence type="ECO:0000256" key="2">
    <source>
        <dbReference type="ARBA" id="ARBA00022845"/>
    </source>
</evidence>
<dbReference type="FunFam" id="1.25.10.10:FF:000237">
    <property type="entry name" value="Pumilio homolog 9"/>
    <property type="match status" value="1"/>
</dbReference>
<proteinExistence type="predicted"/>
<feature type="repeat" description="Pumilio" evidence="4">
    <location>
        <begin position="694"/>
        <end position="731"/>
    </location>
</feature>
<evidence type="ECO:0000313" key="7">
    <source>
        <dbReference type="Proteomes" id="UP000095767"/>
    </source>
</evidence>
<dbReference type="PANTHER" id="PTHR12537:SF147">
    <property type="entry name" value="PUMILIO HOMOLOG 12"/>
    <property type="match status" value="1"/>
</dbReference>
<keyword evidence="7" id="KW-1185">Reference proteome</keyword>
<dbReference type="STRING" id="888268.A0A1E5UKE4"/>
<dbReference type="GO" id="GO:0003729">
    <property type="term" value="F:mRNA binding"/>
    <property type="evidence" value="ECO:0007669"/>
    <property type="project" value="TreeGrafter"/>
</dbReference>
<feature type="repeat" description="Pumilio" evidence="4">
    <location>
        <begin position="477"/>
        <end position="514"/>
    </location>
</feature>
<dbReference type="AlphaFoldDB" id="A0A1E5UKE4"/>
<comment type="function">
    <text evidence="3">Sequence-specific RNA-binding protein that regulates translation and mRNA stability by binding the 3'-UTR of target mRNAs.</text>
</comment>
<protein>
    <submittedName>
        <fullName evidence="6">Pumilio-like protein 12</fullName>
    </submittedName>
</protein>
<dbReference type="InterPro" id="IPR001313">
    <property type="entry name" value="Pumilio_RNA-bd_rpt"/>
</dbReference>
<keyword evidence="1" id="KW-0677">Repeat</keyword>
<gene>
    <name evidence="6" type="ORF">BAE44_0025641</name>
</gene>
<evidence type="ECO:0000256" key="3">
    <source>
        <dbReference type="ARBA" id="ARBA00058490"/>
    </source>
</evidence>
<dbReference type="SMART" id="SM00025">
    <property type="entry name" value="Pumilio"/>
    <property type="match status" value="8"/>
</dbReference>
<dbReference type="Pfam" id="PF22493">
    <property type="entry name" value="PUF_NOP9"/>
    <property type="match status" value="1"/>
</dbReference>
<dbReference type="Pfam" id="PF00806">
    <property type="entry name" value="PUF"/>
    <property type="match status" value="6"/>
</dbReference>
<evidence type="ECO:0000256" key="1">
    <source>
        <dbReference type="ARBA" id="ARBA00022737"/>
    </source>
</evidence>
<name>A0A1E5UKE4_9POAL</name>
<sequence length="764" mass="86049">MEESQGNQEASRFRAFSNGISGAAQESAGDRELHNVGMASRPAGAYLNSRRPFPSEFAMYDTSVAGSNQHFQGFSHSGSLYDEQSLASAFEDMTLNLKTHADDPPTSHRNVVGLTNGHYPSGHLDANLNQQHVPATRQDDSLPLHFSAAHGKQKFEVEHQEQGYGFPAHLGNFSRTPLRQSFNSNFGVPYHPSTASASPFQQQCYVDGQSQMYKPHDQNVSSNFIWPQMQPHYACPQPYSVMQPHYACPQMQQVSGFDVYQHRSNEQATVCAPARGSSRYIGTPNSHRLENGYRYFNGAASQKRNNPLNNRFTDSFPSTSYTDSSCGSGNFQHFQQAEKFFHPSRQSFPHHHQMDNLAHPYGLGFSHHQAPGRFNTASYPERILMNHDVGNSVRSFKFAPSGNSYADIGHRIGYGHDHLGIQLNNPLLQFSPSKSELTVDEVVGRICILAKDQNNCCFLQKILTEGTQEDADKVFYEIIDHIFELMVDPVAHYLVQKILEINERRMRIICEIIKDPVELIKVCCNTHGTRVMQKVIDTINTKEALMVVTALSHGTIRLITDVNGNHVIARCLQTLLPEHKAFIIEAAGSCYLQLARDRHGCCVLQKCIEHSNEAQMNDLLREIASSALSLSEDQYGNYVIQFILGLEIEWATTRVLNELAGHFGNLSLQKCGSHVVEHCIKMVPRLMCDKIVNELMNDPKLPQIMIHEYGNFVVQTALEYSQGELHIAFVETIRPHIATLRSNMFGKRVLSKTYLKNKHYRFGF</sequence>
<dbReference type="GO" id="GO:0006417">
    <property type="term" value="P:regulation of translation"/>
    <property type="evidence" value="ECO:0007669"/>
    <property type="project" value="UniProtKB-KW"/>
</dbReference>
<dbReference type="EMBL" id="LWDX02073724">
    <property type="protein sequence ID" value="OEL13339.1"/>
    <property type="molecule type" value="Genomic_DNA"/>
</dbReference>
<accession>A0A1E5UKE4</accession>
<dbReference type="Proteomes" id="UP000095767">
    <property type="component" value="Unassembled WGS sequence"/>
</dbReference>
<reference evidence="6 7" key="1">
    <citation type="submission" date="2016-09" db="EMBL/GenBank/DDBJ databases">
        <title>The draft genome of Dichanthelium oligosanthes: A C3 panicoid grass species.</title>
        <authorList>
            <person name="Studer A.J."/>
            <person name="Schnable J.C."/>
            <person name="Brutnell T.P."/>
        </authorList>
    </citation>
    <scope>NUCLEOTIDE SEQUENCE [LARGE SCALE GENOMIC DNA]</scope>
    <source>
        <strain evidence="7">cv. Kellogg 1175</strain>
        <tissue evidence="6">Leaf</tissue>
    </source>
</reference>
<dbReference type="PROSITE" id="PS50302">
    <property type="entry name" value="PUM"/>
    <property type="match status" value="5"/>
</dbReference>
<dbReference type="InterPro" id="IPR016024">
    <property type="entry name" value="ARM-type_fold"/>
</dbReference>